<evidence type="ECO:0000313" key="5">
    <source>
        <dbReference type="Proteomes" id="UP000681414"/>
    </source>
</evidence>
<comment type="caution">
    <text evidence="4">The sequence shown here is derived from an EMBL/GenBank/DDBJ whole genome shotgun (WGS) entry which is preliminary data.</text>
</comment>
<evidence type="ECO:0000256" key="1">
    <source>
        <dbReference type="ARBA" id="ARBA00023125"/>
    </source>
</evidence>
<dbReference type="InterPro" id="IPR010998">
    <property type="entry name" value="Integrase_recombinase_N"/>
</dbReference>
<gene>
    <name evidence="4" type="ORF">KHA97_21755</name>
</gene>
<feature type="domain" description="Core-binding (CB)" evidence="3">
    <location>
        <begin position="1"/>
        <end position="42"/>
    </location>
</feature>
<evidence type="ECO:0000256" key="2">
    <source>
        <dbReference type="PROSITE-ProRule" id="PRU01248"/>
    </source>
</evidence>
<dbReference type="InterPro" id="IPR011010">
    <property type="entry name" value="DNA_brk_join_enz"/>
</dbReference>
<dbReference type="Gene3D" id="1.10.150.130">
    <property type="match status" value="1"/>
</dbReference>
<dbReference type="EMBL" id="JAGYPG010000005">
    <property type="protein sequence ID" value="MBS4197673.1"/>
    <property type="molecule type" value="Genomic_DNA"/>
</dbReference>
<dbReference type="SUPFAM" id="SSF56349">
    <property type="entry name" value="DNA breaking-rejoining enzymes"/>
    <property type="match status" value="1"/>
</dbReference>
<sequence>MPITDATHYMYQQVINKLSTGHERTTVQGINTTANMIFKFAIRNKLVKDNPCIDIVIPQTRKTIEEIKKNNIEEKYLELEELEEFLLATLEHGLKYDKE</sequence>
<keyword evidence="1 2" id="KW-0238">DNA-binding</keyword>
<proteinExistence type="predicted"/>
<dbReference type="InterPro" id="IPR044068">
    <property type="entry name" value="CB"/>
</dbReference>
<evidence type="ECO:0000259" key="3">
    <source>
        <dbReference type="PROSITE" id="PS51900"/>
    </source>
</evidence>
<accession>A0A942YHV4</accession>
<evidence type="ECO:0000313" key="4">
    <source>
        <dbReference type="EMBL" id="MBS4197673.1"/>
    </source>
</evidence>
<dbReference type="GO" id="GO:0003677">
    <property type="term" value="F:DNA binding"/>
    <property type="evidence" value="ECO:0007669"/>
    <property type="project" value="UniProtKB-UniRule"/>
</dbReference>
<dbReference type="AlphaFoldDB" id="A0A942YHV4"/>
<dbReference type="RefSeq" id="WP_213126911.1">
    <property type="nucleotide sequence ID" value="NZ_JAGYPG010000005.1"/>
</dbReference>
<name>A0A942YHV4_9BACI</name>
<dbReference type="Proteomes" id="UP000681414">
    <property type="component" value="Unassembled WGS sequence"/>
</dbReference>
<dbReference type="PROSITE" id="PS51900">
    <property type="entry name" value="CB"/>
    <property type="match status" value="1"/>
</dbReference>
<reference evidence="4 5" key="1">
    <citation type="submission" date="2021-05" db="EMBL/GenBank/DDBJ databases">
        <title>Novel Bacillus species.</title>
        <authorList>
            <person name="Liu G."/>
        </authorList>
    </citation>
    <scope>NUCLEOTIDE SEQUENCE [LARGE SCALE GENOMIC DNA]</scope>
    <source>
        <strain evidence="5">FJAT-49780</strain>
    </source>
</reference>
<protein>
    <recommendedName>
        <fullName evidence="3">Core-binding (CB) domain-containing protein</fullName>
    </recommendedName>
</protein>
<keyword evidence="5" id="KW-1185">Reference proteome</keyword>
<organism evidence="4 5">
    <name type="scientific">Lederbergia citri</name>
    <dbReference type="NCBI Taxonomy" id="2833580"/>
    <lineage>
        <taxon>Bacteria</taxon>
        <taxon>Bacillati</taxon>
        <taxon>Bacillota</taxon>
        <taxon>Bacilli</taxon>
        <taxon>Bacillales</taxon>
        <taxon>Bacillaceae</taxon>
        <taxon>Lederbergia</taxon>
    </lineage>
</organism>